<name>A0AAV7UVY9_PLEWA</name>
<evidence type="ECO:0000313" key="2">
    <source>
        <dbReference type="Proteomes" id="UP001066276"/>
    </source>
</evidence>
<evidence type="ECO:0000313" key="1">
    <source>
        <dbReference type="EMBL" id="KAJ1192345.1"/>
    </source>
</evidence>
<keyword evidence="2" id="KW-1185">Reference proteome</keyword>
<organism evidence="1 2">
    <name type="scientific">Pleurodeles waltl</name>
    <name type="common">Iberian ribbed newt</name>
    <dbReference type="NCBI Taxonomy" id="8319"/>
    <lineage>
        <taxon>Eukaryota</taxon>
        <taxon>Metazoa</taxon>
        <taxon>Chordata</taxon>
        <taxon>Craniata</taxon>
        <taxon>Vertebrata</taxon>
        <taxon>Euteleostomi</taxon>
        <taxon>Amphibia</taxon>
        <taxon>Batrachia</taxon>
        <taxon>Caudata</taxon>
        <taxon>Salamandroidea</taxon>
        <taxon>Salamandridae</taxon>
        <taxon>Pleurodelinae</taxon>
        <taxon>Pleurodeles</taxon>
    </lineage>
</organism>
<reference evidence="1" key="1">
    <citation type="journal article" date="2022" name="bioRxiv">
        <title>Sequencing and chromosome-scale assembly of the giantPleurodeles waltlgenome.</title>
        <authorList>
            <person name="Brown T."/>
            <person name="Elewa A."/>
            <person name="Iarovenko S."/>
            <person name="Subramanian E."/>
            <person name="Araus A.J."/>
            <person name="Petzold A."/>
            <person name="Susuki M."/>
            <person name="Suzuki K.-i.T."/>
            <person name="Hayashi T."/>
            <person name="Toyoda A."/>
            <person name="Oliveira C."/>
            <person name="Osipova E."/>
            <person name="Leigh N.D."/>
            <person name="Simon A."/>
            <person name="Yun M.H."/>
        </authorList>
    </citation>
    <scope>NUCLEOTIDE SEQUENCE</scope>
    <source>
        <strain evidence="1">20211129_DDA</strain>
        <tissue evidence="1">Liver</tissue>
    </source>
</reference>
<comment type="caution">
    <text evidence="1">The sequence shown here is derived from an EMBL/GenBank/DDBJ whole genome shotgun (WGS) entry which is preliminary data.</text>
</comment>
<dbReference type="Proteomes" id="UP001066276">
    <property type="component" value="Chromosome 2_2"/>
</dbReference>
<dbReference type="EMBL" id="JANPWB010000004">
    <property type="protein sequence ID" value="KAJ1192345.1"/>
    <property type="molecule type" value="Genomic_DNA"/>
</dbReference>
<accession>A0AAV7UVY9</accession>
<sequence length="93" mass="9790">MGTGRQTGQPVTNRTLLHCTLESPAELAQTVAGQHLVGPLRGDGGGTPWGTEGLDAVTVPLLAEGADLRAECCWGWFPRSPKKEGSRLSAMPH</sequence>
<dbReference type="AlphaFoldDB" id="A0AAV7UVY9"/>
<gene>
    <name evidence="1" type="ORF">NDU88_001656</name>
</gene>
<proteinExistence type="predicted"/>
<protein>
    <submittedName>
        <fullName evidence="1">Uncharacterized protein</fullName>
    </submittedName>
</protein>